<gene>
    <name evidence="2" type="ORF">B296_00017802</name>
</gene>
<evidence type="ECO:0000313" key="2">
    <source>
        <dbReference type="EMBL" id="RRT64859.1"/>
    </source>
</evidence>
<accession>A0A426ZLI5</accession>
<feature type="region of interest" description="Disordered" evidence="1">
    <location>
        <begin position="197"/>
        <end position="216"/>
    </location>
</feature>
<feature type="region of interest" description="Disordered" evidence="1">
    <location>
        <begin position="1"/>
        <end position="33"/>
    </location>
</feature>
<evidence type="ECO:0000256" key="1">
    <source>
        <dbReference type="SAM" id="MobiDB-lite"/>
    </source>
</evidence>
<sequence length="242" mass="25637">QQPPTARLPCDSPRRTPLPPSSSPPRDQRLQPATTPSAIVVVSSPLPPVAHPPSLPPLLCRCPSLPPLLLAIAHPFFLPAAAAGHHIPISPTAAVAPNVDAPAASSRRSSLSFLGHAQPPFAALVAATQPLPPLLYSSRSQPLPSPHLPSSSPRQRTTLVAAAFLSFICHSPADLHRCLALLLNRCRQPLFSIGSDISHSPRRPPTTRRIQRPLPCPTSTATTVTAPFILCSRLLQHLVAAT</sequence>
<name>A0A426ZLI5_ENSVE</name>
<organism evidence="2 3">
    <name type="scientific">Ensete ventricosum</name>
    <name type="common">Abyssinian banana</name>
    <name type="synonym">Musa ensete</name>
    <dbReference type="NCBI Taxonomy" id="4639"/>
    <lineage>
        <taxon>Eukaryota</taxon>
        <taxon>Viridiplantae</taxon>
        <taxon>Streptophyta</taxon>
        <taxon>Embryophyta</taxon>
        <taxon>Tracheophyta</taxon>
        <taxon>Spermatophyta</taxon>
        <taxon>Magnoliopsida</taxon>
        <taxon>Liliopsida</taxon>
        <taxon>Zingiberales</taxon>
        <taxon>Musaceae</taxon>
        <taxon>Ensete</taxon>
    </lineage>
</organism>
<reference evidence="2 3" key="1">
    <citation type="journal article" date="2014" name="Agronomy (Basel)">
        <title>A Draft Genome Sequence for Ensete ventricosum, the Drought-Tolerant Tree Against Hunger.</title>
        <authorList>
            <person name="Harrison J."/>
            <person name="Moore K.A."/>
            <person name="Paszkiewicz K."/>
            <person name="Jones T."/>
            <person name="Grant M."/>
            <person name="Ambacheew D."/>
            <person name="Muzemil S."/>
            <person name="Studholme D.J."/>
        </authorList>
    </citation>
    <scope>NUCLEOTIDE SEQUENCE [LARGE SCALE GENOMIC DNA]</scope>
</reference>
<evidence type="ECO:0000313" key="3">
    <source>
        <dbReference type="Proteomes" id="UP000287651"/>
    </source>
</evidence>
<feature type="non-terminal residue" evidence="2">
    <location>
        <position position="1"/>
    </location>
</feature>
<comment type="caution">
    <text evidence="2">The sequence shown here is derived from an EMBL/GenBank/DDBJ whole genome shotgun (WGS) entry which is preliminary data.</text>
</comment>
<dbReference type="Proteomes" id="UP000287651">
    <property type="component" value="Unassembled WGS sequence"/>
</dbReference>
<protein>
    <submittedName>
        <fullName evidence="2">Uncharacterized protein</fullName>
    </submittedName>
</protein>
<dbReference type="EMBL" id="AMZH03006029">
    <property type="protein sequence ID" value="RRT64859.1"/>
    <property type="molecule type" value="Genomic_DNA"/>
</dbReference>
<dbReference type="AlphaFoldDB" id="A0A426ZLI5"/>
<feature type="compositionally biased region" description="Basic residues" evidence="1">
    <location>
        <begin position="200"/>
        <end position="211"/>
    </location>
</feature>
<proteinExistence type="predicted"/>